<dbReference type="PROSITE" id="PS00374">
    <property type="entry name" value="MGMT"/>
    <property type="match status" value="1"/>
</dbReference>
<protein>
    <recommendedName>
        <fullName evidence="7">Methylated-DNA--protein-cysteine methyltransferase</fullName>
        <ecNumber evidence="6">2.1.1.63</ecNumber>
    </recommendedName>
    <alternativeName>
        <fullName evidence="17">6-O-methylguanine-DNA methyltransferase</fullName>
    </alternativeName>
    <alternativeName>
        <fullName evidence="18">O-6-methylguanine-DNA-alkyltransferase</fullName>
    </alternativeName>
</protein>
<keyword evidence="23" id="KW-1185">Reference proteome</keyword>
<keyword evidence="16" id="KW-0539">Nucleus</keyword>
<evidence type="ECO:0000256" key="8">
    <source>
        <dbReference type="ARBA" id="ARBA00022553"/>
    </source>
</evidence>
<evidence type="ECO:0000256" key="14">
    <source>
        <dbReference type="ARBA" id="ARBA00023125"/>
    </source>
</evidence>
<dbReference type="GO" id="GO:0003908">
    <property type="term" value="F:methylated-DNA-[protein]-cysteine S-methyltransferase activity"/>
    <property type="evidence" value="ECO:0007669"/>
    <property type="project" value="UniProtKB-EC"/>
</dbReference>
<dbReference type="GO" id="GO:0046872">
    <property type="term" value="F:metal ion binding"/>
    <property type="evidence" value="ECO:0007669"/>
    <property type="project" value="UniProtKB-KW"/>
</dbReference>
<dbReference type="EC" id="2.1.1.63" evidence="6"/>
<keyword evidence="15" id="KW-0234">DNA repair</keyword>
<dbReference type="Proteomes" id="UP000694522">
    <property type="component" value="Unplaced"/>
</dbReference>
<dbReference type="NCBIfam" id="TIGR00589">
    <property type="entry name" value="ogt"/>
    <property type="match status" value="1"/>
</dbReference>
<evidence type="ECO:0000256" key="7">
    <source>
        <dbReference type="ARBA" id="ARBA00015377"/>
    </source>
</evidence>
<dbReference type="PANTHER" id="PTHR46460:SF1">
    <property type="entry name" value="METHYLATED-DNA--PROTEIN-CYSTEINE METHYLTRANSFERASE"/>
    <property type="match status" value="1"/>
</dbReference>
<evidence type="ECO:0000313" key="22">
    <source>
        <dbReference type="Ensembl" id="ENSACOP00000016144.1"/>
    </source>
</evidence>
<evidence type="ECO:0000256" key="6">
    <source>
        <dbReference type="ARBA" id="ARBA00011918"/>
    </source>
</evidence>
<dbReference type="SUPFAM" id="SSF53155">
    <property type="entry name" value="Methylated DNA-protein cysteine methyltransferase domain"/>
    <property type="match status" value="1"/>
</dbReference>
<dbReference type="SUPFAM" id="SSF46767">
    <property type="entry name" value="Methylated DNA-protein cysteine methyltransferase, C-terminal domain"/>
    <property type="match status" value="1"/>
</dbReference>
<evidence type="ECO:0000256" key="19">
    <source>
        <dbReference type="ARBA" id="ARBA00049348"/>
    </source>
</evidence>
<keyword evidence="8" id="KW-0597">Phosphoprotein</keyword>
<dbReference type="GO" id="GO:0032259">
    <property type="term" value="P:methylation"/>
    <property type="evidence" value="ECO:0007669"/>
    <property type="project" value="UniProtKB-KW"/>
</dbReference>
<dbReference type="FunFam" id="1.10.10.10:FF:000214">
    <property type="entry name" value="Methylated-DNA--protein-cysteine methyltransferase"/>
    <property type="match status" value="1"/>
</dbReference>
<dbReference type="InterPro" id="IPR008332">
    <property type="entry name" value="MethylG_MeTrfase_N"/>
</dbReference>
<dbReference type="InterPro" id="IPR036217">
    <property type="entry name" value="MethylDNA_cys_MeTrfase_DNAb"/>
</dbReference>
<evidence type="ECO:0000256" key="4">
    <source>
        <dbReference type="ARBA" id="ARBA00004123"/>
    </source>
</evidence>
<keyword evidence="14" id="KW-0238">DNA-binding</keyword>
<comment type="subcellular location">
    <subcellularLocation>
        <location evidence="4">Nucleus</location>
    </subcellularLocation>
</comment>
<evidence type="ECO:0000256" key="1">
    <source>
        <dbReference type="ARBA" id="ARBA00001286"/>
    </source>
</evidence>
<reference evidence="22" key="1">
    <citation type="submission" date="2025-08" db="UniProtKB">
        <authorList>
            <consortium name="Ensembl"/>
        </authorList>
    </citation>
    <scope>IDENTIFICATION</scope>
</reference>
<evidence type="ECO:0000256" key="3">
    <source>
        <dbReference type="ARBA" id="ARBA00003317"/>
    </source>
</evidence>
<name>A0A8B9FXL0_9PSIT</name>
<evidence type="ECO:0000259" key="21">
    <source>
        <dbReference type="Pfam" id="PF02870"/>
    </source>
</evidence>
<dbReference type="InterPro" id="IPR036388">
    <property type="entry name" value="WH-like_DNA-bd_sf"/>
</dbReference>
<evidence type="ECO:0000259" key="20">
    <source>
        <dbReference type="Pfam" id="PF01035"/>
    </source>
</evidence>
<evidence type="ECO:0000313" key="23">
    <source>
        <dbReference type="Proteomes" id="UP000694522"/>
    </source>
</evidence>
<keyword evidence="13" id="KW-0862">Zinc</keyword>
<dbReference type="GO" id="GO:0005654">
    <property type="term" value="C:nucleoplasm"/>
    <property type="evidence" value="ECO:0007669"/>
    <property type="project" value="TreeGrafter"/>
</dbReference>
<comment type="catalytic activity">
    <reaction evidence="1">
        <text>a 4-O-methyl-thymidine in DNA + L-cysteinyl-[protein] = a thymidine in DNA + S-methyl-L-cysteinyl-[protein]</text>
        <dbReference type="Rhea" id="RHEA:53428"/>
        <dbReference type="Rhea" id="RHEA-COMP:10131"/>
        <dbReference type="Rhea" id="RHEA-COMP:10132"/>
        <dbReference type="Rhea" id="RHEA-COMP:13555"/>
        <dbReference type="Rhea" id="RHEA-COMP:13556"/>
        <dbReference type="ChEBI" id="CHEBI:29950"/>
        <dbReference type="ChEBI" id="CHEBI:82612"/>
        <dbReference type="ChEBI" id="CHEBI:137386"/>
        <dbReference type="ChEBI" id="CHEBI:137387"/>
        <dbReference type="EC" id="2.1.1.63"/>
    </reaction>
</comment>
<keyword evidence="12" id="KW-0227">DNA damage</keyword>
<dbReference type="GO" id="GO:0003677">
    <property type="term" value="F:DNA binding"/>
    <property type="evidence" value="ECO:0007669"/>
    <property type="project" value="UniProtKB-KW"/>
</dbReference>
<evidence type="ECO:0000256" key="17">
    <source>
        <dbReference type="ARBA" id="ARBA00030795"/>
    </source>
</evidence>
<comment type="catalytic activity">
    <reaction evidence="19">
        <text>a 6-O-methyl-2'-deoxyguanosine in DNA + L-cysteinyl-[protein] = S-methyl-L-cysteinyl-[protein] + a 2'-deoxyguanosine in DNA</text>
        <dbReference type="Rhea" id="RHEA:24000"/>
        <dbReference type="Rhea" id="RHEA-COMP:10131"/>
        <dbReference type="Rhea" id="RHEA-COMP:10132"/>
        <dbReference type="Rhea" id="RHEA-COMP:11367"/>
        <dbReference type="Rhea" id="RHEA-COMP:11368"/>
        <dbReference type="ChEBI" id="CHEBI:29950"/>
        <dbReference type="ChEBI" id="CHEBI:82612"/>
        <dbReference type="ChEBI" id="CHEBI:85445"/>
        <dbReference type="ChEBI" id="CHEBI:85448"/>
        <dbReference type="EC" id="2.1.1.63"/>
    </reaction>
</comment>
<evidence type="ECO:0000256" key="9">
    <source>
        <dbReference type="ARBA" id="ARBA00022603"/>
    </source>
</evidence>
<dbReference type="InterPro" id="IPR036631">
    <property type="entry name" value="MGMT_N_sf"/>
</dbReference>
<dbReference type="FunFam" id="3.30.160.70:FF:000001">
    <property type="entry name" value="Methylated-DNA--protein-cysteine methyltransferase"/>
    <property type="match status" value="1"/>
</dbReference>
<dbReference type="Gene3D" id="3.30.160.70">
    <property type="entry name" value="Methylated DNA-protein cysteine methyltransferase domain"/>
    <property type="match status" value="1"/>
</dbReference>
<dbReference type="GO" id="GO:0006281">
    <property type="term" value="P:DNA repair"/>
    <property type="evidence" value="ECO:0007669"/>
    <property type="project" value="UniProtKB-KW"/>
</dbReference>
<dbReference type="InterPro" id="IPR014048">
    <property type="entry name" value="MethylDNA_cys_MeTrfase_DNA-bd"/>
</dbReference>
<accession>A0A8B9FXL0</accession>
<evidence type="ECO:0000256" key="18">
    <source>
        <dbReference type="ARBA" id="ARBA00031621"/>
    </source>
</evidence>
<keyword evidence="9" id="KW-0489">Methyltransferase</keyword>
<evidence type="ECO:0000256" key="13">
    <source>
        <dbReference type="ARBA" id="ARBA00022833"/>
    </source>
</evidence>
<dbReference type="AlphaFoldDB" id="A0A8B9FXL0"/>
<comment type="cofactor">
    <cofactor evidence="2">
        <name>Zn(2+)</name>
        <dbReference type="ChEBI" id="CHEBI:29105"/>
    </cofactor>
</comment>
<keyword evidence="10" id="KW-0808">Transferase</keyword>
<evidence type="ECO:0000256" key="11">
    <source>
        <dbReference type="ARBA" id="ARBA00022723"/>
    </source>
</evidence>
<keyword evidence="11" id="KW-0479">Metal-binding</keyword>
<dbReference type="PANTHER" id="PTHR46460">
    <property type="entry name" value="METHYLATED-DNA--PROTEIN-CYSTEINE METHYLTRANSFERASE"/>
    <property type="match status" value="1"/>
</dbReference>
<organism evidence="22 23">
    <name type="scientific">Amazona collaria</name>
    <name type="common">yellow-billed parrot</name>
    <dbReference type="NCBI Taxonomy" id="241587"/>
    <lineage>
        <taxon>Eukaryota</taxon>
        <taxon>Metazoa</taxon>
        <taxon>Chordata</taxon>
        <taxon>Craniata</taxon>
        <taxon>Vertebrata</taxon>
        <taxon>Euteleostomi</taxon>
        <taxon>Archelosauria</taxon>
        <taxon>Archosauria</taxon>
        <taxon>Dinosauria</taxon>
        <taxon>Saurischia</taxon>
        <taxon>Theropoda</taxon>
        <taxon>Coelurosauria</taxon>
        <taxon>Aves</taxon>
        <taxon>Neognathae</taxon>
        <taxon>Neoaves</taxon>
        <taxon>Telluraves</taxon>
        <taxon>Australaves</taxon>
        <taxon>Psittaciformes</taxon>
        <taxon>Psittacidae</taxon>
        <taxon>Amazona</taxon>
    </lineage>
</organism>
<evidence type="ECO:0000256" key="10">
    <source>
        <dbReference type="ARBA" id="ARBA00022679"/>
    </source>
</evidence>
<evidence type="ECO:0000256" key="16">
    <source>
        <dbReference type="ARBA" id="ARBA00023242"/>
    </source>
</evidence>
<comment type="similarity">
    <text evidence="5">Belongs to the MGMT family.</text>
</comment>
<reference evidence="22" key="2">
    <citation type="submission" date="2025-09" db="UniProtKB">
        <authorList>
            <consortium name="Ensembl"/>
        </authorList>
    </citation>
    <scope>IDENTIFICATION</scope>
</reference>
<evidence type="ECO:0000256" key="2">
    <source>
        <dbReference type="ARBA" id="ARBA00001947"/>
    </source>
</evidence>
<comment type="function">
    <text evidence="3">Involved in the cellular defense against the biological effects of O6-methylguanine (O6-MeG) and O4-methylthymine (O4-MeT) in DNA. Repairs the methylated nucleobase in DNA by stoichiometrically transferring the methyl group to a cysteine residue in the enzyme. This is a suicide reaction: the enzyme is irreversibly inactivated.</text>
</comment>
<dbReference type="InterPro" id="IPR001497">
    <property type="entry name" value="MethylDNA_cys_MeTrfase_AS"/>
</dbReference>
<dbReference type="Pfam" id="PF02870">
    <property type="entry name" value="Methyltransf_1N"/>
    <property type="match status" value="1"/>
</dbReference>
<dbReference type="Gene3D" id="1.10.10.10">
    <property type="entry name" value="Winged helix-like DNA-binding domain superfamily/Winged helix DNA-binding domain"/>
    <property type="match status" value="1"/>
</dbReference>
<evidence type="ECO:0000256" key="5">
    <source>
        <dbReference type="ARBA" id="ARBA00008711"/>
    </source>
</evidence>
<feature type="domain" description="Methylated-DNA-[protein]-cysteine S-methyltransferase DNA binding" evidence="20">
    <location>
        <begin position="98"/>
        <end position="172"/>
    </location>
</feature>
<dbReference type="CDD" id="cd06445">
    <property type="entry name" value="ATase"/>
    <property type="match status" value="1"/>
</dbReference>
<evidence type="ECO:0000256" key="15">
    <source>
        <dbReference type="ARBA" id="ARBA00023204"/>
    </source>
</evidence>
<sequence length="200" mass="22010">LCKERHMVLLTPVGKIEISGCETGLHEINSGRTPLCLLAESTAMCEVYEGTEEMTEPLQQCMGWLYAYFCEPARTATLPVPAFHHPLLQQDSFTSKVLWTLLREVKFGEAVSYKHLADLAGNSKAARAVGGAMRSNPIPIIIPCHRVICSSGRSGNYGGGNLMKEWLLSHEKLHQDKALLASCMKSVFKISSLSSTTWAK</sequence>
<feature type="domain" description="Methylguanine DNA methyltransferase ribonuclease-like" evidence="21">
    <location>
        <begin position="10"/>
        <end position="81"/>
    </location>
</feature>
<dbReference type="Ensembl" id="ENSACOT00000016720.1">
    <property type="protein sequence ID" value="ENSACOP00000016144.1"/>
    <property type="gene ID" value="ENSACOG00000011235.1"/>
</dbReference>
<evidence type="ECO:0000256" key="12">
    <source>
        <dbReference type="ARBA" id="ARBA00022763"/>
    </source>
</evidence>
<dbReference type="Pfam" id="PF01035">
    <property type="entry name" value="DNA_binding_1"/>
    <property type="match status" value="1"/>
</dbReference>
<proteinExistence type="inferred from homology"/>